<keyword evidence="8" id="KW-0460">Magnesium</keyword>
<dbReference type="PANTHER" id="PTHR33571:SF12">
    <property type="entry name" value="BSL3053 PROTEIN"/>
    <property type="match status" value="1"/>
</dbReference>
<name>A0A450TPG4_9GAMM</name>
<dbReference type="InterPro" id="IPR043519">
    <property type="entry name" value="NT_sf"/>
</dbReference>
<sequence length="103" mass="11857">MTPIIRQHHAELVRLCEKYCVRRLEIFGSGATGKGFDPATSDLDFLVEYQPIEADGYADAYFGLREELQTLFQCPVDLVMERAIRNKYFRQGIMESRTTLYAA</sequence>
<organism evidence="12">
    <name type="scientific">Candidatus Kentrum sp. FM</name>
    <dbReference type="NCBI Taxonomy" id="2126340"/>
    <lineage>
        <taxon>Bacteria</taxon>
        <taxon>Pseudomonadati</taxon>
        <taxon>Pseudomonadota</taxon>
        <taxon>Gammaproteobacteria</taxon>
        <taxon>Candidatus Kentrum</taxon>
    </lineage>
</organism>
<dbReference type="PANTHER" id="PTHR33571">
    <property type="entry name" value="SSL8005 PROTEIN"/>
    <property type="match status" value="1"/>
</dbReference>
<keyword evidence="7" id="KW-0067">ATP-binding</keyword>
<dbReference type="EMBL" id="CAADFA010000511">
    <property type="protein sequence ID" value="VFJ69097.1"/>
    <property type="molecule type" value="Genomic_DNA"/>
</dbReference>
<proteinExistence type="inferred from homology"/>
<dbReference type="GO" id="GO:0005524">
    <property type="term" value="F:ATP binding"/>
    <property type="evidence" value="ECO:0007669"/>
    <property type="project" value="UniProtKB-KW"/>
</dbReference>
<keyword evidence="3" id="KW-0808">Transferase</keyword>
<comment type="similarity">
    <text evidence="9">Belongs to the MntA antitoxin family.</text>
</comment>
<evidence type="ECO:0000313" key="12">
    <source>
        <dbReference type="EMBL" id="VFJ69851.1"/>
    </source>
</evidence>
<keyword evidence="2" id="KW-1277">Toxin-antitoxin system</keyword>
<dbReference type="GO" id="GO:0016779">
    <property type="term" value="F:nucleotidyltransferase activity"/>
    <property type="evidence" value="ECO:0007669"/>
    <property type="project" value="UniProtKB-KW"/>
</dbReference>
<keyword evidence="5" id="KW-0479">Metal-binding</keyword>
<protein>
    <recommendedName>
        <fullName evidence="10">Polymerase nucleotidyl transferase domain-containing protein</fullName>
    </recommendedName>
</protein>
<dbReference type="Pfam" id="PF01909">
    <property type="entry name" value="NTP_transf_2"/>
    <property type="match status" value="1"/>
</dbReference>
<evidence type="ECO:0000256" key="1">
    <source>
        <dbReference type="ARBA" id="ARBA00001946"/>
    </source>
</evidence>
<reference evidence="12" key="1">
    <citation type="submission" date="2019-02" db="EMBL/GenBank/DDBJ databases">
        <authorList>
            <person name="Gruber-Vodicka R. H."/>
            <person name="Seah K. B. B."/>
        </authorList>
    </citation>
    <scope>NUCLEOTIDE SEQUENCE</scope>
    <source>
        <strain evidence="12">BECK_BZ163</strain>
        <strain evidence="13">BECK_BZ164</strain>
        <strain evidence="11">BECK_BZ165</strain>
    </source>
</reference>
<dbReference type="AlphaFoldDB" id="A0A450TPG4"/>
<evidence type="ECO:0000256" key="4">
    <source>
        <dbReference type="ARBA" id="ARBA00022695"/>
    </source>
</evidence>
<evidence type="ECO:0000256" key="7">
    <source>
        <dbReference type="ARBA" id="ARBA00022840"/>
    </source>
</evidence>
<dbReference type="EMBL" id="CAADEZ010000525">
    <property type="protein sequence ID" value="VFJ69851.1"/>
    <property type="molecule type" value="Genomic_DNA"/>
</dbReference>
<evidence type="ECO:0000256" key="2">
    <source>
        <dbReference type="ARBA" id="ARBA00022649"/>
    </source>
</evidence>
<keyword evidence="6" id="KW-0547">Nucleotide-binding</keyword>
<evidence type="ECO:0000259" key="10">
    <source>
        <dbReference type="Pfam" id="PF01909"/>
    </source>
</evidence>
<evidence type="ECO:0000313" key="11">
    <source>
        <dbReference type="EMBL" id="VFJ69097.1"/>
    </source>
</evidence>
<evidence type="ECO:0000256" key="3">
    <source>
        <dbReference type="ARBA" id="ARBA00022679"/>
    </source>
</evidence>
<gene>
    <name evidence="12" type="ORF">BECKFM1743A_GA0114220_105252</name>
    <name evidence="13" type="ORF">BECKFM1743B_GA0114221_105022</name>
    <name evidence="11" type="ORF">BECKFM1743C_GA0114222_105112</name>
</gene>
<dbReference type="InterPro" id="IPR052038">
    <property type="entry name" value="Type-VII_TA_antitoxin"/>
</dbReference>
<evidence type="ECO:0000256" key="8">
    <source>
        <dbReference type="ARBA" id="ARBA00022842"/>
    </source>
</evidence>
<evidence type="ECO:0000256" key="6">
    <source>
        <dbReference type="ARBA" id="ARBA00022741"/>
    </source>
</evidence>
<evidence type="ECO:0000256" key="9">
    <source>
        <dbReference type="ARBA" id="ARBA00038276"/>
    </source>
</evidence>
<dbReference type="EMBL" id="CAADFL010000502">
    <property type="protein sequence ID" value="VFK17784.1"/>
    <property type="molecule type" value="Genomic_DNA"/>
</dbReference>
<dbReference type="InterPro" id="IPR002934">
    <property type="entry name" value="Polymerase_NTP_transf_dom"/>
</dbReference>
<dbReference type="SUPFAM" id="SSF81301">
    <property type="entry name" value="Nucleotidyltransferase"/>
    <property type="match status" value="1"/>
</dbReference>
<evidence type="ECO:0000313" key="13">
    <source>
        <dbReference type="EMBL" id="VFK17784.1"/>
    </source>
</evidence>
<comment type="cofactor">
    <cofactor evidence="1">
        <name>Mg(2+)</name>
        <dbReference type="ChEBI" id="CHEBI:18420"/>
    </cofactor>
</comment>
<feature type="domain" description="Polymerase nucleotidyl transferase" evidence="10">
    <location>
        <begin position="14"/>
        <end position="97"/>
    </location>
</feature>
<accession>A0A450TPG4</accession>
<dbReference type="GO" id="GO:0046872">
    <property type="term" value="F:metal ion binding"/>
    <property type="evidence" value="ECO:0007669"/>
    <property type="project" value="UniProtKB-KW"/>
</dbReference>
<dbReference type="Gene3D" id="3.30.460.10">
    <property type="entry name" value="Beta Polymerase, domain 2"/>
    <property type="match status" value="1"/>
</dbReference>
<evidence type="ECO:0000256" key="5">
    <source>
        <dbReference type="ARBA" id="ARBA00022723"/>
    </source>
</evidence>
<keyword evidence="4" id="KW-0548">Nucleotidyltransferase</keyword>